<gene>
    <name evidence="1" type="ORF">F2Q69_00018272</name>
</gene>
<comment type="caution">
    <text evidence="1">The sequence shown here is derived from an EMBL/GenBank/DDBJ whole genome shotgun (WGS) entry which is preliminary data.</text>
</comment>
<evidence type="ECO:0000313" key="2">
    <source>
        <dbReference type="Proteomes" id="UP000712600"/>
    </source>
</evidence>
<organism evidence="1 2">
    <name type="scientific">Brassica cretica</name>
    <name type="common">Mustard</name>
    <dbReference type="NCBI Taxonomy" id="69181"/>
    <lineage>
        <taxon>Eukaryota</taxon>
        <taxon>Viridiplantae</taxon>
        <taxon>Streptophyta</taxon>
        <taxon>Embryophyta</taxon>
        <taxon>Tracheophyta</taxon>
        <taxon>Spermatophyta</taxon>
        <taxon>Magnoliopsida</taxon>
        <taxon>eudicotyledons</taxon>
        <taxon>Gunneridae</taxon>
        <taxon>Pentapetalae</taxon>
        <taxon>rosids</taxon>
        <taxon>malvids</taxon>
        <taxon>Brassicales</taxon>
        <taxon>Brassicaceae</taxon>
        <taxon>Brassiceae</taxon>
        <taxon>Brassica</taxon>
    </lineage>
</organism>
<name>A0A8S9QDJ8_BRACR</name>
<evidence type="ECO:0000313" key="1">
    <source>
        <dbReference type="EMBL" id="KAF3540277.1"/>
    </source>
</evidence>
<dbReference type="Proteomes" id="UP000712600">
    <property type="component" value="Unassembled WGS sequence"/>
</dbReference>
<proteinExistence type="predicted"/>
<protein>
    <submittedName>
        <fullName evidence="1">Uncharacterized protein</fullName>
    </submittedName>
</protein>
<dbReference type="AlphaFoldDB" id="A0A8S9QDJ8"/>
<sequence length="64" mass="6939">MTLSVVTASPPSSLVISVRRAIEIQLTPILDYMFQYLLAGMMKASEKQSAGVVFNEMKGGLFTA</sequence>
<accession>A0A8S9QDJ8</accession>
<reference evidence="1" key="1">
    <citation type="submission" date="2019-12" db="EMBL/GenBank/DDBJ databases">
        <title>Genome sequencing and annotation of Brassica cretica.</title>
        <authorList>
            <person name="Studholme D.J."/>
            <person name="Sarris P."/>
        </authorList>
    </citation>
    <scope>NUCLEOTIDE SEQUENCE</scope>
    <source>
        <strain evidence="1">PFS-109/04</strain>
        <tissue evidence="1">Leaf</tissue>
    </source>
</reference>
<dbReference type="EMBL" id="QGKX02001290">
    <property type="protein sequence ID" value="KAF3540277.1"/>
    <property type="molecule type" value="Genomic_DNA"/>
</dbReference>